<name>A0A1B0D4B3_PHLPP</name>
<dbReference type="Gene3D" id="2.170.140.10">
    <property type="entry name" value="Chitin binding domain"/>
    <property type="match status" value="1"/>
</dbReference>
<dbReference type="Proteomes" id="UP000092462">
    <property type="component" value="Unassembled WGS sequence"/>
</dbReference>
<dbReference type="Pfam" id="PF01607">
    <property type="entry name" value="CBM_14"/>
    <property type="match status" value="1"/>
</dbReference>
<dbReference type="VEuPathDB" id="VectorBase:PPAPM1_009903"/>
<dbReference type="GO" id="GO:0008061">
    <property type="term" value="F:chitin binding"/>
    <property type="evidence" value="ECO:0007669"/>
    <property type="project" value="InterPro"/>
</dbReference>
<dbReference type="SUPFAM" id="SSF57625">
    <property type="entry name" value="Invertebrate chitin-binding proteins"/>
    <property type="match status" value="1"/>
</dbReference>
<dbReference type="VEuPathDB" id="VectorBase:PPAI002251"/>
<reference evidence="2" key="1">
    <citation type="submission" date="2022-08" db="UniProtKB">
        <authorList>
            <consortium name="EnsemblMetazoa"/>
        </authorList>
    </citation>
    <scope>IDENTIFICATION</scope>
    <source>
        <strain evidence="2">Israel</strain>
    </source>
</reference>
<dbReference type="EMBL" id="AJVK01024263">
    <property type="status" value="NOT_ANNOTATED_CDS"/>
    <property type="molecule type" value="Genomic_DNA"/>
</dbReference>
<protein>
    <submittedName>
        <fullName evidence="2">Uncharacterized protein</fullName>
    </submittedName>
</protein>
<evidence type="ECO:0000313" key="2">
    <source>
        <dbReference type="EnsemblMetazoa" id="PPAI002251-PA"/>
    </source>
</evidence>
<organism evidence="2 3">
    <name type="scientific">Phlebotomus papatasi</name>
    <name type="common">Sandfly</name>
    <dbReference type="NCBI Taxonomy" id="29031"/>
    <lineage>
        <taxon>Eukaryota</taxon>
        <taxon>Metazoa</taxon>
        <taxon>Ecdysozoa</taxon>
        <taxon>Arthropoda</taxon>
        <taxon>Hexapoda</taxon>
        <taxon>Insecta</taxon>
        <taxon>Pterygota</taxon>
        <taxon>Neoptera</taxon>
        <taxon>Endopterygota</taxon>
        <taxon>Diptera</taxon>
        <taxon>Nematocera</taxon>
        <taxon>Psychodoidea</taxon>
        <taxon>Psychodidae</taxon>
        <taxon>Phlebotomus</taxon>
        <taxon>Phlebotomus</taxon>
    </lineage>
</organism>
<dbReference type="EnsemblMetazoa" id="PPAI002251-RA">
    <property type="protein sequence ID" value="PPAI002251-PA"/>
    <property type="gene ID" value="PPAI002251"/>
</dbReference>
<keyword evidence="3" id="KW-1185">Reference proteome</keyword>
<feature type="region of interest" description="Disordered" evidence="1">
    <location>
        <begin position="1"/>
        <end position="20"/>
    </location>
</feature>
<evidence type="ECO:0000256" key="1">
    <source>
        <dbReference type="SAM" id="MobiDB-lite"/>
    </source>
</evidence>
<feature type="compositionally biased region" description="Pro residues" evidence="1">
    <location>
        <begin position="11"/>
        <end position="20"/>
    </location>
</feature>
<sequence length="206" mass="23222">MRRLCYDVGPTTPPRPSSCPPDKPYCDPNRNMCSAVPPTVPCDDGLVGGSFTCTQPNGIFPHPTNCSQYYDCANGNAFLGECNAKQVWSGIGMMCKPKKLSTDCGTFNCNRYPGQLRAYSINNAYYAWCGEILNGEQEIIVLKCERPNEYFTGQMCEFQCKDVKLYADPLDAAWYYDCYRSGTTFVYEHRQCTLNRLFDEPSQSCI</sequence>
<accession>A0A1B0D4B3</accession>
<dbReference type="GO" id="GO:0005576">
    <property type="term" value="C:extracellular region"/>
    <property type="evidence" value="ECO:0007669"/>
    <property type="project" value="InterPro"/>
</dbReference>
<evidence type="ECO:0000313" key="3">
    <source>
        <dbReference type="Proteomes" id="UP000092462"/>
    </source>
</evidence>
<dbReference type="SMART" id="SM00494">
    <property type="entry name" value="ChtBD2"/>
    <property type="match status" value="1"/>
</dbReference>
<dbReference type="InterPro" id="IPR036508">
    <property type="entry name" value="Chitin-bd_dom_sf"/>
</dbReference>
<dbReference type="PROSITE" id="PS50940">
    <property type="entry name" value="CHIT_BIND_II"/>
    <property type="match status" value="1"/>
</dbReference>
<dbReference type="AlphaFoldDB" id="A0A1B0D4B3"/>
<proteinExistence type="predicted"/>
<dbReference type="InterPro" id="IPR002557">
    <property type="entry name" value="Chitin-bd_dom"/>
</dbReference>